<keyword evidence="2" id="KW-0964">Secreted</keyword>
<keyword evidence="6 8" id="KW-1015">Disulfide bond</keyword>
<dbReference type="Pfam" id="PF00020">
    <property type="entry name" value="TNFR_c6"/>
    <property type="match status" value="3"/>
</dbReference>
<organism evidence="11 12">
    <name type="scientific">Megalops atlanticus</name>
    <name type="common">Tarpon</name>
    <name type="synonym">Clupea gigantea</name>
    <dbReference type="NCBI Taxonomy" id="7932"/>
    <lineage>
        <taxon>Eukaryota</taxon>
        <taxon>Metazoa</taxon>
        <taxon>Chordata</taxon>
        <taxon>Craniata</taxon>
        <taxon>Vertebrata</taxon>
        <taxon>Euteleostomi</taxon>
        <taxon>Actinopterygii</taxon>
        <taxon>Neopterygii</taxon>
        <taxon>Teleostei</taxon>
        <taxon>Elopiformes</taxon>
        <taxon>Megalopidae</taxon>
        <taxon>Megalops</taxon>
    </lineage>
</organism>
<keyword evidence="4 9" id="KW-0732">Signal</keyword>
<evidence type="ECO:0000313" key="11">
    <source>
        <dbReference type="EMBL" id="KAG7470106.1"/>
    </source>
</evidence>
<evidence type="ECO:0000256" key="3">
    <source>
        <dbReference type="ARBA" id="ARBA00022703"/>
    </source>
</evidence>
<feature type="chain" id="PRO_5038614967" description="TNFR-Cys domain-containing protein" evidence="9">
    <location>
        <begin position="16"/>
        <end position="293"/>
    </location>
</feature>
<feature type="disulfide bond" evidence="8">
    <location>
        <begin position="82"/>
        <end position="100"/>
    </location>
</feature>
<evidence type="ECO:0000256" key="8">
    <source>
        <dbReference type="PROSITE-ProRule" id="PRU00206"/>
    </source>
</evidence>
<dbReference type="GO" id="GO:0005576">
    <property type="term" value="C:extracellular region"/>
    <property type="evidence" value="ECO:0007669"/>
    <property type="project" value="UniProtKB-SubCell"/>
</dbReference>
<proteinExistence type="predicted"/>
<comment type="subcellular location">
    <subcellularLocation>
        <location evidence="1">Secreted</location>
    </subcellularLocation>
</comment>
<dbReference type="GO" id="GO:0006915">
    <property type="term" value="P:apoptotic process"/>
    <property type="evidence" value="ECO:0007669"/>
    <property type="project" value="UniProtKB-KW"/>
</dbReference>
<dbReference type="InterPro" id="IPR048522">
    <property type="entry name" value="Death_3_fish"/>
</dbReference>
<evidence type="ECO:0000313" key="12">
    <source>
        <dbReference type="Proteomes" id="UP001046870"/>
    </source>
</evidence>
<evidence type="ECO:0000256" key="9">
    <source>
        <dbReference type="SAM" id="SignalP"/>
    </source>
</evidence>
<dbReference type="Pfam" id="PF21733">
    <property type="entry name" value="Death_3"/>
    <property type="match status" value="1"/>
</dbReference>
<evidence type="ECO:0000256" key="1">
    <source>
        <dbReference type="ARBA" id="ARBA00004613"/>
    </source>
</evidence>
<dbReference type="Proteomes" id="UP001046870">
    <property type="component" value="Chromosome 10"/>
</dbReference>
<dbReference type="Gene3D" id="2.10.50.10">
    <property type="entry name" value="Tumor Necrosis Factor Receptor, subunit A, domain 2"/>
    <property type="match status" value="2"/>
</dbReference>
<evidence type="ECO:0000256" key="6">
    <source>
        <dbReference type="ARBA" id="ARBA00023157"/>
    </source>
</evidence>
<feature type="signal peptide" evidence="9">
    <location>
        <begin position="1"/>
        <end position="15"/>
    </location>
</feature>
<reference evidence="11" key="1">
    <citation type="submission" date="2021-01" db="EMBL/GenBank/DDBJ databases">
        <authorList>
            <person name="Zahm M."/>
            <person name="Roques C."/>
            <person name="Cabau C."/>
            <person name="Klopp C."/>
            <person name="Donnadieu C."/>
            <person name="Jouanno E."/>
            <person name="Lampietro C."/>
            <person name="Louis A."/>
            <person name="Herpin A."/>
            <person name="Echchiki A."/>
            <person name="Berthelot C."/>
            <person name="Parey E."/>
            <person name="Roest-Crollius H."/>
            <person name="Braasch I."/>
            <person name="Postlethwait J."/>
            <person name="Bobe J."/>
            <person name="Montfort J."/>
            <person name="Bouchez O."/>
            <person name="Begum T."/>
            <person name="Mejri S."/>
            <person name="Adams A."/>
            <person name="Chen W.-J."/>
            <person name="Guiguen Y."/>
        </authorList>
    </citation>
    <scope>NUCLEOTIDE SEQUENCE</scope>
    <source>
        <strain evidence="11">YG-15Mar2019-1</strain>
        <tissue evidence="11">Brain</tissue>
    </source>
</reference>
<keyword evidence="12" id="KW-1185">Reference proteome</keyword>
<feature type="repeat" description="TNFR-Cys" evidence="8">
    <location>
        <begin position="59"/>
        <end position="100"/>
    </location>
</feature>
<dbReference type="SMART" id="SM00208">
    <property type="entry name" value="TNFR"/>
    <property type="match status" value="4"/>
</dbReference>
<evidence type="ECO:0000256" key="7">
    <source>
        <dbReference type="ARBA" id="ARBA00023180"/>
    </source>
</evidence>
<accession>A0A9D3T532</accession>
<dbReference type="InterPro" id="IPR001368">
    <property type="entry name" value="TNFR/NGFR_Cys_rich_reg"/>
</dbReference>
<comment type="caution">
    <text evidence="8">Lacks conserved residue(s) required for the propagation of feature annotation.</text>
</comment>
<evidence type="ECO:0000256" key="4">
    <source>
        <dbReference type="ARBA" id="ARBA00022729"/>
    </source>
</evidence>
<evidence type="ECO:0000256" key="5">
    <source>
        <dbReference type="ARBA" id="ARBA00022737"/>
    </source>
</evidence>
<dbReference type="EMBL" id="JAFDVH010000010">
    <property type="protein sequence ID" value="KAG7470106.1"/>
    <property type="molecule type" value="Genomic_DNA"/>
</dbReference>
<dbReference type="PROSITE" id="PS50050">
    <property type="entry name" value="TNFR_NGFR_2"/>
    <property type="match status" value="1"/>
</dbReference>
<gene>
    <name evidence="11" type="ORF">MATL_G00136220</name>
</gene>
<protein>
    <recommendedName>
        <fullName evidence="10">TNFR-Cys domain-containing protein</fullName>
    </recommendedName>
</protein>
<feature type="disulfide bond" evidence="8">
    <location>
        <begin position="60"/>
        <end position="75"/>
    </location>
</feature>
<dbReference type="PANTHER" id="PTHR23097">
    <property type="entry name" value="TUMOR NECROSIS FACTOR RECEPTOR SUPERFAMILY MEMBER"/>
    <property type="match status" value="1"/>
</dbReference>
<dbReference type="AlphaFoldDB" id="A0A9D3T532"/>
<keyword evidence="5" id="KW-0677">Repeat</keyword>
<evidence type="ECO:0000256" key="2">
    <source>
        <dbReference type="ARBA" id="ARBA00022525"/>
    </source>
</evidence>
<dbReference type="OrthoDB" id="9990004at2759"/>
<keyword evidence="7" id="KW-0325">Glycoprotein</keyword>
<dbReference type="SUPFAM" id="SSF57586">
    <property type="entry name" value="TNF receptor-like"/>
    <property type="match status" value="2"/>
</dbReference>
<name>A0A9D3T532_MEGAT</name>
<keyword evidence="3" id="KW-0053">Apoptosis</keyword>
<dbReference type="PANTHER" id="PTHR23097:SF181">
    <property type="entry name" value="CASPASE-8-LIKE"/>
    <property type="match status" value="1"/>
</dbReference>
<sequence length="293" mass="33275">MFLLAMIFVTESAVAVTVPLPTYQHQDPITGHILTCNRCPPGHHMHAHCTATHQTKCSPCKPEHFTQYWNYLSKCLYCNNFCGENEFIKQECSPLNNRVCECKDGYYRNYGLCMRHKECPPGYGVEQRGTAFRDTGCAKCSSGSYSSSSSALEACRNHTDCSSLGLETVMQGAAWHDSICASCEDLKARGRLVYLKEILPDFFAHQKMKLSKMQRLTRILWQKNGKKLRQDTEDANAQKVLQSAVSEWIKDATEERLRALPEILSKLRLDNVADKLVRKIKRVEGTYLCGNYI</sequence>
<evidence type="ECO:0000259" key="10">
    <source>
        <dbReference type="PROSITE" id="PS50050"/>
    </source>
</evidence>
<feature type="domain" description="TNFR-Cys" evidence="10">
    <location>
        <begin position="59"/>
        <end position="100"/>
    </location>
</feature>
<comment type="caution">
    <text evidence="11">The sequence shown here is derived from an EMBL/GenBank/DDBJ whole genome shotgun (WGS) entry which is preliminary data.</text>
</comment>
<dbReference type="InterPro" id="IPR052459">
    <property type="entry name" value="TNFRSF_decoy_receptor"/>
</dbReference>